<comment type="caution">
    <text evidence="2">The sequence shown here is derived from an EMBL/GenBank/DDBJ whole genome shotgun (WGS) entry which is preliminary data.</text>
</comment>
<proteinExistence type="inferred from homology"/>
<dbReference type="InterPro" id="IPR002347">
    <property type="entry name" value="SDR_fam"/>
</dbReference>
<protein>
    <submittedName>
        <fullName evidence="2">SDR family NAD(P)-dependent oxidoreductase</fullName>
    </submittedName>
</protein>
<dbReference type="CDD" id="cd05233">
    <property type="entry name" value="SDR_c"/>
    <property type="match status" value="1"/>
</dbReference>
<evidence type="ECO:0000256" key="1">
    <source>
        <dbReference type="ARBA" id="ARBA00006484"/>
    </source>
</evidence>
<feature type="non-terminal residue" evidence="2">
    <location>
        <position position="1"/>
    </location>
</feature>
<dbReference type="EMBL" id="WJHE01001057">
    <property type="protein sequence ID" value="MST34534.1"/>
    <property type="molecule type" value="Genomic_DNA"/>
</dbReference>
<dbReference type="SUPFAM" id="SSF51735">
    <property type="entry name" value="NAD(P)-binding Rossmann-fold domains"/>
    <property type="match status" value="1"/>
</dbReference>
<keyword evidence="3" id="KW-1185">Reference proteome</keyword>
<accession>A0ABW9QXZ6</accession>
<comment type="similarity">
    <text evidence="1">Belongs to the short-chain dehydrogenases/reductases (SDR) family.</text>
</comment>
<dbReference type="InterPro" id="IPR036291">
    <property type="entry name" value="NAD(P)-bd_dom_sf"/>
</dbReference>
<sequence length="167" mass="18138">MRTVNPRFFEDPMPFWEVEPGGFRDVVATNLTGYFLVARAFVPAMVRRGEGRVVNVSMNHETMRRRGFVPYGPSRAGAESLGAIMTEDLRDRGVTVNLLLPGGATATGMIPDGLPDDARARLLPAEIMGPPIVWLASPEAAGVTGERIVATDFERWRAARAGSPRTG</sequence>
<dbReference type="PANTHER" id="PTHR42760">
    <property type="entry name" value="SHORT-CHAIN DEHYDROGENASES/REDUCTASES FAMILY MEMBER"/>
    <property type="match status" value="1"/>
</dbReference>
<name>A0ABW9QXZ6_9ACTN</name>
<evidence type="ECO:0000313" key="2">
    <source>
        <dbReference type="EMBL" id="MST34534.1"/>
    </source>
</evidence>
<dbReference type="Pfam" id="PF00106">
    <property type="entry name" value="adh_short"/>
    <property type="match status" value="1"/>
</dbReference>
<reference evidence="2 3" key="1">
    <citation type="submission" date="2019-11" db="EMBL/GenBank/DDBJ databases">
        <title>Acidiferrimicrobium australis gen. nov., sp. nov., an acidophilic and obligately heterotrophic, member of the Actinobacteria that catalyses dissimilatory oxido- reduction of iron isolated from metal-rich acidic water in Chile.</title>
        <authorList>
            <person name="Gonzalez D."/>
            <person name="Huber K."/>
            <person name="Hedrich S."/>
            <person name="Rojas-Villalobos C."/>
            <person name="Quatrini R."/>
            <person name="Dinamarca M.A."/>
            <person name="Schwarz A."/>
            <person name="Canales C."/>
            <person name="Nancucheo I."/>
        </authorList>
    </citation>
    <scope>NUCLEOTIDE SEQUENCE [LARGE SCALE GENOMIC DNA]</scope>
    <source>
        <strain evidence="2 3">USS-CCA1</strain>
    </source>
</reference>
<organism evidence="2 3">
    <name type="scientific">Acidiferrimicrobium australe</name>
    <dbReference type="NCBI Taxonomy" id="2664430"/>
    <lineage>
        <taxon>Bacteria</taxon>
        <taxon>Bacillati</taxon>
        <taxon>Actinomycetota</taxon>
        <taxon>Acidimicrobiia</taxon>
        <taxon>Acidimicrobiales</taxon>
        <taxon>Acidimicrobiaceae</taxon>
        <taxon>Acidiferrimicrobium</taxon>
    </lineage>
</organism>
<gene>
    <name evidence="2" type="ORF">GHK86_17625</name>
</gene>
<dbReference type="Proteomes" id="UP000437736">
    <property type="component" value="Unassembled WGS sequence"/>
</dbReference>
<evidence type="ECO:0000313" key="3">
    <source>
        <dbReference type="Proteomes" id="UP000437736"/>
    </source>
</evidence>
<dbReference type="Gene3D" id="3.40.50.720">
    <property type="entry name" value="NAD(P)-binding Rossmann-like Domain"/>
    <property type="match status" value="1"/>
</dbReference>